<feature type="region of interest" description="Disordered" evidence="5">
    <location>
        <begin position="110"/>
        <end position="129"/>
    </location>
</feature>
<dbReference type="PROSITE" id="PS50048">
    <property type="entry name" value="ZN2_CY6_FUNGAL_2"/>
    <property type="match status" value="1"/>
</dbReference>
<dbReference type="InterPro" id="IPR001138">
    <property type="entry name" value="Zn2Cys6_DnaBD"/>
</dbReference>
<dbReference type="Pfam" id="PF00135">
    <property type="entry name" value="COesterase"/>
    <property type="match status" value="1"/>
</dbReference>
<evidence type="ECO:0000313" key="8">
    <source>
        <dbReference type="Proteomes" id="UP000649114"/>
    </source>
</evidence>
<dbReference type="PROSITE" id="PS00941">
    <property type="entry name" value="CARBOXYLESTERASE_B_2"/>
    <property type="match status" value="1"/>
</dbReference>
<dbReference type="InterPro" id="IPR050309">
    <property type="entry name" value="Type-B_Carboxylest/Lipase"/>
</dbReference>
<dbReference type="InterPro" id="IPR019819">
    <property type="entry name" value="Carboxylesterase_B_CS"/>
</dbReference>
<dbReference type="GO" id="GO:0003677">
    <property type="term" value="F:DNA binding"/>
    <property type="evidence" value="ECO:0007669"/>
    <property type="project" value="UniProtKB-KW"/>
</dbReference>
<dbReference type="Pfam" id="PF00172">
    <property type="entry name" value="Zn_clus"/>
    <property type="match status" value="1"/>
</dbReference>
<evidence type="ECO:0000256" key="1">
    <source>
        <dbReference type="ARBA" id="ARBA00023015"/>
    </source>
</evidence>
<feature type="compositionally biased region" description="Low complexity" evidence="5">
    <location>
        <begin position="116"/>
        <end position="129"/>
    </location>
</feature>
<dbReference type="SUPFAM" id="SSF53474">
    <property type="entry name" value="alpha/beta-Hydrolases"/>
    <property type="match status" value="1"/>
</dbReference>
<dbReference type="Proteomes" id="UP000649114">
    <property type="component" value="Unassembled WGS sequence"/>
</dbReference>
<reference evidence="7" key="2">
    <citation type="submission" date="2020-04" db="EMBL/GenBank/DDBJ databases">
        <authorList>
            <person name="Santos R.A.C."/>
            <person name="Steenwyk J.L."/>
            <person name="Rivero-Menendez O."/>
            <person name="Mead M.E."/>
            <person name="Silva L.P."/>
            <person name="Bastos R.W."/>
            <person name="Alastruey-Izquierdo A."/>
            <person name="Goldman G.H."/>
            <person name="Rokas A."/>
        </authorList>
    </citation>
    <scope>NUCLEOTIDE SEQUENCE</scope>
    <source>
        <strain evidence="7">CNM-CM8927</strain>
    </source>
</reference>
<dbReference type="GO" id="GO:0008270">
    <property type="term" value="F:zinc ion binding"/>
    <property type="evidence" value="ECO:0007669"/>
    <property type="project" value="InterPro"/>
</dbReference>
<dbReference type="SMART" id="SM00066">
    <property type="entry name" value="GAL4"/>
    <property type="match status" value="1"/>
</dbReference>
<dbReference type="Gene3D" id="4.10.240.10">
    <property type="entry name" value="Zn(2)-C6 fungal-type DNA-binding domain"/>
    <property type="match status" value="1"/>
</dbReference>
<reference evidence="7" key="1">
    <citation type="journal article" date="2020" name="bioRxiv">
        <title>Genomic and phenotypic heterogeneity of clinical isolates of the human pathogens Aspergillus fumigatus, Aspergillus lentulus and Aspergillus fumigatiaffinis.</title>
        <authorList>
            <person name="dos Santos R.A.C."/>
            <person name="Steenwyk J.L."/>
            <person name="Rivero-Menendez O."/>
            <person name="Mead M.E."/>
            <person name="Silva L.P."/>
            <person name="Bastos R.W."/>
            <person name="Alastruey-Izquierdo A."/>
            <person name="Goldman G.H."/>
            <person name="Rokas A."/>
        </authorList>
    </citation>
    <scope>NUCLEOTIDE SEQUENCE</scope>
    <source>
        <strain evidence="7">CNM-CM8927</strain>
    </source>
</reference>
<evidence type="ECO:0000256" key="3">
    <source>
        <dbReference type="ARBA" id="ARBA00023163"/>
    </source>
</evidence>
<keyword evidence="2" id="KW-0238">DNA-binding</keyword>
<organism evidence="7 8">
    <name type="scientific">Aspergillus lentulus</name>
    <dbReference type="NCBI Taxonomy" id="293939"/>
    <lineage>
        <taxon>Eukaryota</taxon>
        <taxon>Fungi</taxon>
        <taxon>Dikarya</taxon>
        <taxon>Ascomycota</taxon>
        <taxon>Pezizomycotina</taxon>
        <taxon>Eurotiomycetes</taxon>
        <taxon>Eurotiomycetidae</taxon>
        <taxon>Eurotiales</taxon>
        <taxon>Aspergillaceae</taxon>
        <taxon>Aspergillus</taxon>
        <taxon>Aspergillus subgen. Fumigati</taxon>
    </lineage>
</organism>
<evidence type="ECO:0000313" key="7">
    <source>
        <dbReference type="EMBL" id="KAF4202404.1"/>
    </source>
</evidence>
<dbReference type="GO" id="GO:0000981">
    <property type="term" value="F:DNA-binding transcription factor activity, RNA polymerase II-specific"/>
    <property type="evidence" value="ECO:0007669"/>
    <property type="project" value="InterPro"/>
</dbReference>
<gene>
    <name evidence="7" type="ORF">CNMCM8927_000216</name>
</gene>
<proteinExistence type="predicted"/>
<name>A0AAN5YK37_ASPLE</name>
<dbReference type="Gene3D" id="3.40.50.1820">
    <property type="entry name" value="alpha/beta hydrolase"/>
    <property type="match status" value="1"/>
</dbReference>
<evidence type="ECO:0000259" key="6">
    <source>
        <dbReference type="PROSITE" id="PS50048"/>
    </source>
</evidence>
<dbReference type="EMBL" id="JAAAPU010000106">
    <property type="protein sequence ID" value="KAF4202404.1"/>
    <property type="molecule type" value="Genomic_DNA"/>
</dbReference>
<dbReference type="SUPFAM" id="SSF57701">
    <property type="entry name" value="Zn2/Cys6 DNA-binding domain"/>
    <property type="match status" value="1"/>
</dbReference>
<dbReference type="InterPro" id="IPR029058">
    <property type="entry name" value="AB_hydrolase_fold"/>
</dbReference>
<keyword evidence="1" id="KW-0805">Transcription regulation</keyword>
<evidence type="ECO:0000256" key="2">
    <source>
        <dbReference type="ARBA" id="ARBA00023125"/>
    </source>
</evidence>
<dbReference type="CDD" id="cd00067">
    <property type="entry name" value="GAL4"/>
    <property type="match status" value="1"/>
</dbReference>
<sequence length="768" mass="85432">MEYTQDVSPDILPSPLFRYPSNHLTGEGLLATGATPTPLIHNVPKSPSPQLRMDRLKRPHTKSRRGCFNCKTRRVKCQETKPACLNCLRRDQDCVYPGKEDGRWPLVKAGQKQHPIPRLSPAPSASPRIGTAPFTSDDLRFWHHFLADARPGLPLGDEGTWSSEIPAFAHDCPHLLHALLSLGASYCCLTTSQRYKYAPLAIAHRGKALKALGAILAKGDNCTMTEMDSALATCYALTFQARQMSDGVIDFAVMVRGCSIITNWWRAHHYNDEADVYVFRNIRYAAPPLGELRWSKPAPPEFIPGVQDGSYGHNCIPAPIPDNFFMPGSENLTKDAAEDCLFLDVYVPGKVLRQRQRLVPVIVWIHGGAYVTGSKDQAIGMGYYEGTSFIKQADHDLIFVTINYRLGGFGFLAGEPLRAHGVFNAGLHDQRAALTWVQSYIHLLGGDPDNVSAWGQSAGAGSLIYHLTAESGNLDPLFKRVILQSPFFGTNADPRVNYRRFRDFAAAADCPTEGEDALRCLRLANSTVLKKANEEVYLGESSPVPDGAYIRNPALFEYAIGNTWKNVDSVLVSHVLDEGSLFLPDPVPDGQLRSFISRNLPPNSTEQTMKITGLFESLYANSTKKEMLSALYTNLLSTCNLRAVLKAYPKRAWAFQYSFLDGRLNGKHGSDMPATWYNPKLQTYIEPLFAQFQRYLTNHARTGNPNAPCDKAYGLKFWPEVVGLEDEMPGNIFNMTNWGFDITRDNQMSKIVCDTWTEALVAAIESKR</sequence>
<keyword evidence="3" id="KW-0804">Transcription</keyword>
<protein>
    <recommendedName>
        <fullName evidence="6">Zn(2)-C6 fungal-type domain-containing protein</fullName>
    </recommendedName>
</protein>
<keyword evidence="4" id="KW-0539">Nucleus</keyword>
<dbReference type="InterPro" id="IPR036864">
    <property type="entry name" value="Zn2-C6_fun-type_DNA-bd_sf"/>
</dbReference>
<feature type="domain" description="Zn(2)-C6 fungal-type" evidence="6">
    <location>
        <begin position="66"/>
        <end position="96"/>
    </location>
</feature>
<dbReference type="PANTHER" id="PTHR11559">
    <property type="entry name" value="CARBOXYLESTERASE"/>
    <property type="match status" value="1"/>
</dbReference>
<dbReference type="AlphaFoldDB" id="A0AAN5YK37"/>
<dbReference type="InterPro" id="IPR002018">
    <property type="entry name" value="CarbesteraseB"/>
</dbReference>
<evidence type="ECO:0000256" key="4">
    <source>
        <dbReference type="ARBA" id="ARBA00023242"/>
    </source>
</evidence>
<dbReference type="PROSITE" id="PS00463">
    <property type="entry name" value="ZN2_CY6_FUNGAL_1"/>
    <property type="match status" value="1"/>
</dbReference>
<comment type="caution">
    <text evidence="7">The sequence shown here is derived from an EMBL/GenBank/DDBJ whole genome shotgun (WGS) entry which is preliminary data.</text>
</comment>
<accession>A0AAN5YK37</accession>
<evidence type="ECO:0000256" key="5">
    <source>
        <dbReference type="SAM" id="MobiDB-lite"/>
    </source>
</evidence>